<gene>
    <name evidence="1" type="ORF">DEO72_LG3g1181</name>
</gene>
<dbReference type="EMBL" id="CP039347">
    <property type="protein sequence ID" value="QCD86657.1"/>
    <property type="molecule type" value="Genomic_DNA"/>
</dbReference>
<dbReference type="Proteomes" id="UP000501690">
    <property type="component" value="Linkage Group LG3"/>
</dbReference>
<name>A0A4D6LDJ5_VIGUN</name>
<protein>
    <submittedName>
        <fullName evidence="1">Uncharacterized protein</fullName>
    </submittedName>
</protein>
<accession>A0A4D6LDJ5</accession>
<dbReference type="AlphaFoldDB" id="A0A4D6LDJ5"/>
<sequence length="99" mass="11255">MTQHLPIQVLASQLKRNTYTTQSLQDFRPAQLQVPPSETSPDRLAVPSHRQALAFSQTHYFTVTAWRSTPCRQAPRDAGTFDASPITWRTCLGRQVPYQ</sequence>
<reference evidence="1 2" key="1">
    <citation type="submission" date="2019-04" db="EMBL/GenBank/DDBJ databases">
        <title>An improved genome assembly and genetic linkage map for asparagus bean, Vigna unguiculata ssp. sesquipedialis.</title>
        <authorList>
            <person name="Xia Q."/>
            <person name="Zhang R."/>
            <person name="Dong Y."/>
        </authorList>
    </citation>
    <scope>NUCLEOTIDE SEQUENCE [LARGE SCALE GENOMIC DNA]</scope>
    <source>
        <tissue evidence="1">Leaf</tissue>
    </source>
</reference>
<keyword evidence="2" id="KW-1185">Reference proteome</keyword>
<evidence type="ECO:0000313" key="1">
    <source>
        <dbReference type="EMBL" id="QCD86657.1"/>
    </source>
</evidence>
<organism evidence="1 2">
    <name type="scientific">Vigna unguiculata</name>
    <name type="common">Cowpea</name>
    <dbReference type="NCBI Taxonomy" id="3917"/>
    <lineage>
        <taxon>Eukaryota</taxon>
        <taxon>Viridiplantae</taxon>
        <taxon>Streptophyta</taxon>
        <taxon>Embryophyta</taxon>
        <taxon>Tracheophyta</taxon>
        <taxon>Spermatophyta</taxon>
        <taxon>Magnoliopsida</taxon>
        <taxon>eudicotyledons</taxon>
        <taxon>Gunneridae</taxon>
        <taxon>Pentapetalae</taxon>
        <taxon>rosids</taxon>
        <taxon>fabids</taxon>
        <taxon>Fabales</taxon>
        <taxon>Fabaceae</taxon>
        <taxon>Papilionoideae</taxon>
        <taxon>50 kb inversion clade</taxon>
        <taxon>NPAAA clade</taxon>
        <taxon>indigoferoid/millettioid clade</taxon>
        <taxon>Phaseoleae</taxon>
        <taxon>Vigna</taxon>
    </lineage>
</organism>
<evidence type="ECO:0000313" key="2">
    <source>
        <dbReference type="Proteomes" id="UP000501690"/>
    </source>
</evidence>
<proteinExistence type="predicted"/>